<evidence type="ECO:0000256" key="4">
    <source>
        <dbReference type="ARBA" id="ARBA00022671"/>
    </source>
</evidence>
<proteinExistence type="inferred from homology"/>
<dbReference type="GO" id="GO:0008441">
    <property type="term" value="F:3'(2'),5'-bisphosphate nucleotidase activity"/>
    <property type="evidence" value="ECO:0007669"/>
    <property type="project" value="UniProtKB-EC"/>
</dbReference>
<evidence type="ECO:0000256" key="15">
    <source>
        <dbReference type="ARBA" id="ARBA00044519"/>
    </source>
</evidence>
<dbReference type="InterPro" id="IPR050725">
    <property type="entry name" value="CysQ/Inositol_MonoPase"/>
</dbReference>
<dbReference type="EC" id="3.1.3.57" evidence="15"/>
<comment type="catalytic activity">
    <reaction evidence="12">
        <text>1D-myo-inositol 1,4-bisphosphate + H2O = 1D-myo-inositol 4-phosphate + phosphate</text>
        <dbReference type="Rhea" id="RHEA:15553"/>
        <dbReference type="ChEBI" id="CHEBI:15377"/>
        <dbReference type="ChEBI" id="CHEBI:43474"/>
        <dbReference type="ChEBI" id="CHEBI:58282"/>
        <dbReference type="ChEBI" id="CHEBI:58469"/>
        <dbReference type="EC" id="3.1.3.57"/>
    </reaction>
    <physiologicalReaction direction="left-to-right" evidence="12">
        <dbReference type="Rhea" id="RHEA:15554"/>
    </physiologicalReaction>
</comment>
<evidence type="ECO:0000313" key="20">
    <source>
        <dbReference type="EMBL" id="SSX18582.1"/>
    </source>
</evidence>
<dbReference type="CDD" id="cd01640">
    <property type="entry name" value="IPPase"/>
    <property type="match status" value="1"/>
</dbReference>
<dbReference type="EMBL" id="UFQT01000040">
    <property type="protein sequence ID" value="SSX18582.1"/>
    <property type="molecule type" value="Genomic_DNA"/>
</dbReference>
<evidence type="ECO:0000256" key="9">
    <source>
        <dbReference type="ARBA" id="ARBA00041815"/>
    </source>
</evidence>
<comment type="catalytic activity">
    <reaction evidence="10">
        <text>1D-myo-inositol 1,3,4-trisphosphate + H2O = 1D-myo-inositol 3,4-bisphosphate + phosphate</text>
        <dbReference type="Rhea" id="RHEA:70319"/>
        <dbReference type="ChEBI" id="CHEBI:15377"/>
        <dbReference type="ChEBI" id="CHEBI:43474"/>
        <dbReference type="ChEBI" id="CHEBI:58414"/>
        <dbReference type="ChEBI" id="CHEBI:83241"/>
    </reaction>
    <physiologicalReaction direction="left-to-right" evidence="10">
        <dbReference type="Rhea" id="RHEA:70320"/>
    </physiologicalReaction>
</comment>
<dbReference type="PROSITE" id="PS00630">
    <property type="entry name" value="IMP_2"/>
    <property type="match status" value="1"/>
</dbReference>
<feature type="binding site" evidence="18">
    <location>
        <position position="75"/>
    </location>
    <ligand>
        <name>Mg(2+)</name>
        <dbReference type="ChEBI" id="CHEBI:18420"/>
        <label>1</label>
        <note>catalytic</note>
    </ligand>
</feature>
<dbReference type="PANTHER" id="PTHR43028:SF5">
    <property type="entry name" value="3'(2'),5'-BISPHOSPHATE NUCLEOTIDASE 1"/>
    <property type="match status" value="1"/>
</dbReference>
<organism evidence="19">
    <name type="scientific">Culicoides sonorensis</name>
    <name type="common">Biting midge</name>
    <dbReference type="NCBI Taxonomy" id="179676"/>
    <lineage>
        <taxon>Eukaryota</taxon>
        <taxon>Metazoa</taxon>
        <taxon>Ecdysozoa</taxon>
        <taxon>Arthropoda</taxon>
        <taxon>Hexapoda</taxon>
        <taxon>Insecta</taxon>
        <taxon>Pterygota</taxon>
        <taxon>Neoptera</taxon>
        <taxon>Endopterygota</taxon>
        <taxon>Diptera</taxon>
        <taxon>Nematocera</taxon>
        <taxon>Chironomoidea</taxon>
        <taxon>Ceratopogonidae</taxon>
        <taxon>Ceratopogoninae</taxon>
        <taxon>Culicoides</taxon>
        <taxon>Monoculicoides</taxon>
    </lineage>
</organism>
<dbReference type="AlphaFoldDB" id="A0A336JZT8"/>
<name>A0A336JZT8_CULSO</name>
<dbReference type="InterPro" id="IPR020550">
    <property type="entry name" value="Inositol_monophosphatase_CS"/>
</dbReference>
<dbReference type="VEuPathDB" id="VectorBase:CSON010129"/>
<accession>A0A336JZT8</accession>
<comment type="catalytic activity">
    <reaction evidence="13">
        <text>adenosine 3',5'-bisphosphate + H2O = AMP + phosphate</text>
        <dbReference type="Rhea" id="RHEA:10040"/>
        <dbReference type="ChEBI" id="CHEBI:15377"/>
        <dbReference type="ChEBI" id="CHEBI:43474"/>
        <dbReference type="ChEBI" id="CHEBI:58343"/>
        <dbReference type="ChEBI" id="CHEBI:456215"/>
        <dbReference type="EC" id="3.1.3.7"/>
    </reaction>
    <physiologicalReaction direction="left-to-right" evidence="13">
        <dbReference type="Rhea" id="RHEA:10041"/>
    </physiologicalReaction>
</comment>
<protein>
    <recommendedName>
        <fullName evidence="8">3'(2'),5'-bisphosphate nucleotidase 1</fullName>
        <ecNumber evidence="15">3.1.3.57</ecNumber>
        <ecNumber evidence="3">3.1.3.7</ecNumber>
    </recommendedName>
    <alternativeName>
        <fullName evidence="16">3'-phosphoadenosine 5'-phosphate phosphatase</fullName>
    </alternativeName>
    <alternativeName>
        <fullName evidence="9">Bisphosphate 3'-nucleotidase 1</fullName>
    </alternativeName>
    <alternativeName>
        <fullName evidence="17">Inositol-polyphosphate 1-phosphatase</fullName>
    </alternativeName>
</protein>
<evidence type="ECO:0000256" key="13">
    <source>
        <dbReference type="ARBA" id="ARBA00044479"/>
    </source>
</evidence>
<evidence type="ECO:0000256" key="10">
    <source>
        <dbReference type="ARBA" id="ARBA00044465"/>
    </source>
</evidence>
<evidence type="ECO:0000256" key="14">
    <source>
        <dbReference type="ARBA" id="ARBA00044484"/>
    </source>
</evidence>
<comment type="catalytic activity">
    <reaction evidence="14">
        <text>3'-phosphoadenylyl sulfate + H2O = adenosine 5'-phosphosulfate + phosphate</text>
        <dbReference type="Rhea" id="RHEA:77639"/>
        <dbReference type="ChEBI" id="CHEBI:15377"/>
        <dbReference type="ChEBI" id="CHEBI:43474"/>
        <dbReference type="ChEBI" id="CHEBI:58243"/>
        <dbReference type="ChEBI" id="CHEBI:58339"/>
        <dbReference type="EC" id="3.1.3.7"/>
    </reaction>
    <physiologicalReaction direction="left-to-right" evidence="14">
        <dbReference type="Rhea" id="RHEA:77640"/>
    </physiologicalReaction>
</comment>
<evidence type="ECO:0000256" key="6">
    <source>
        <dbReference type="ARBA" id="ARBA00022801"/>
    </source>
</evidence>
<reference evidence="19" key="1">
    <citation type="submission" date="2018-04" db="EMBL/GenBank/DDBJ databases">
        <authorList>
            <person name="Go L.Y."/>
            <person name="Mitchell J.A."/>
        </authorList>
    </citation>
    <scope>NUCLEOTIDE SEQUENCE</scope>
    <source>
        <tissue evidence="19">Whole organism</tissue>
    </source>
</reference>
<dbReference type="FunFam" id="3.40.190.80:FF:000006">
    <property type="entry name" value="Bisphosphate nucleotidase 1"/>
    <property type="match status" value="1"/>
</dbReference>
<dbReference type="PANTHER" id="PTHR43028">
    <property type="entry name" value="3'(2'),5'-BISPHOSPHATE NUCLEOTIDASE 1"/>
    <property type="match status" value="1"/>
</dbReference>
<evidence type="ECO:0000256" key="8">
    <source>
        <dbReference type="ARBA" id="ARBA00040342"/>
    </source>
</evidence>
<dbReference type="EC" id="3.1.3.7" evidence="3"/>
<evidence type="ECO:0000256" key="18">
    <source>
        <dbReference type="PIRSR" id="PIRSR600760-2"/>
    </source>
</evidence>
<dbReference type="Gene3D" id="3.30.540.10">
    <property type="entry name" value="Fructose-1,6-Bisphosphatase, subunit A, domain 1"/>
    <property type="match status" value="1"/>
</dbReference>
<sequence>MMSLVQKPILLQLLASSIKIAGHAGKIIRNVMEKGELGVIDKGIDDPQTEADRSSQRLILASLTKLFPKVQIIGEEGQSDLNVPPEWLISEMDEEFLAKNECPQEYRDIKEDQIVVWVDPLDGTTEYTQGFLEHVTVLIGIAVNTSAVAGVIHQPYFKHGDNTIGRTIWGLKGLGIGGIVPKEVPDNKLIVTTTRSHSNVIVQAALDSVKADEIIRVGGAGYKVLQLLEGKANAYVFASAGCKRWDTAAPEAILEAVGGVLTNMKGEHYSYAKDVHPVNKSGVLATTKQIPHEKLVNLIPDHVKQALSPQ</sequence>
<gene>
    <name evidence="19" type="primary">CSON010129</name>
</gene>
<evidence type="ECO:0000256" key="1">
    <source>
        <dbReference type="ARBA" id="ARBA00001946"/>
    </source>
</evidence>
<evidence type="ECO:0000256" key="7">
    <source>
        <dbReference type="ARBA" id="ARBA00022842"/>
    </source>
</evidence>
<dbReference type="Pfam" id="PF00459">
    <property type="entry name" value="Inositol_P"/>
    <property type="match status" value="1"/>
</dbReference>
<feature type="binding site" evidence="18">
    <location>
        <position position="122"/>
    </location>
    <ligand>
        <name>Mg(2+)</name>
        <dbReference type="ChEBI" id="CHEBI:18420"/>
        <label>1</label>
        <note>catalytic</note>
    </ligand>
</feature>
<keyword evidence="5 18" id="KW-0479">Metal-binding</keyword>
<dbReference type="GO" id="GO:0004441">
    <property type="term" value="F:inositol-1,4-bisphosphate 1-phosphatase activity"/>
    <property type="evidence" value="ECO:0007669"/>
    <property type="project" value="UniProtKB-EC"/>
</dbReference>
<evidence type="ECO:0000256" key="11">
    <source>
        <dbReference type="ARBA" id="ARBA00044466"/>
    </source>
</evidence>
<dbReference type="OMA" id="QTEADRC"/>
<dbReference type="InterPro" id="IPR000760">
    <property type="entry name" value="Inositol_monophosphatase-like"/>
</dbReference>
<dbReference type="Gene3D" id="3.40.190.80">
    <property type="match status" value="1"/>
</dbReference>
<evidence type="ECO:0000256" key="2">
    <source>
        <dbReference type="ARBA" id="ARBA00009759"/>
    </source>
</evidence>
<evidence type="ECO:0000313" key="19">
    <source>
        <dbReference type="EMBL" id="SSW98196.1"/>
    </source>
</evidence>
<comment type="cofactor">
    <cofactor evidence="1 18">
        <name>Mg(2+)</name>
        <dbReference type="ChEBI" id="CHEBI:18420"/>
    </cofactor>
</comment>
<dbReference type="FunFam" id="3.30.540.10:FF:000023">
    <property type="entry name" value="Protein CBR-TAG-231"/>
    <property type="match status" value="1"/>
</dbReference>
<evidence type="ECO:0000256" key="12">
    <source>
        <dbReference type="ARBA" id="ARBA00044478"/>
    </source>
</evidence>
<comment type="catalytic activity">
    <reaction evidence="11">
        <text>adenosine 2',5'-bisphosphate + H2O = AMP + phosphate</text>
        <dbReference type="Rhea" id="RHEA:77643"/>
        <dbReference type="ChEBI" id="CHEBI:15377"/>
        <dbReference type="ChEBI" id="CHEBI:43474"/>
        <dbReference type="ChEBI" id="CHEBI:194156"/>
        <dbReference type="ChEBI" id="CHEBI:456215"/>
        <dbReference type="EC" id="3.1.3.7"/>
    </reaction>
    <physiologicalReaction direction="left-to-right" evidence="11">
        <dbReference type="Rhea" id="RHEA:77644"/>
    </physiologicalReaction>
</comment>
<dbReference type="GO" id="GO:0046872">
    <property type="term" value="F:metal ion binding"/>
    <property type="evidence" value="ECO:0007669"/>
    <property type="project" value="UniProtKB-KW"/>
</dbReference>
<evidence type="ECO:0000256" key="17">
    <source>
        <dbReference type="ARBA" id="ARBA00044554"/>
    </source>
</evidence>
<comment type="similarity">
    <text evidence="2">Belongs to the inositol monophosphatase superfamily.</text>
</comment>
<dbReference type="PROSITE" id="PS00629">
    <property type="entry name" value="IMP_1"/>
    <property type="match status" value="1"/>
</dbReference>
<keyword evidence="7 18" id="KW-0460">Magnesium</keyword>
<feature type="binding site" evidence="18">
    <location>
        <position position="121"/>
    </location>
    <ligand>
        <name>Mg(2+)</name>
        <dbReference type="ChEBI" id="CHEBI:18420"/>
        <label>1</label>
        <note>catalytic</note>
    </ligand>
</feature>
<reference evidence="20" key="2">
    <citation type="submission" date="2018-07" db="EMBL/GenBank/DDBJ databases">
        <authorList>
            <person name="Quirk P.G."/>
            <person name="Krulwich T.A."/>
        </authorList>
    </citation>
    <scope>NUCLEOTIDE SEQUENCE</scope>
</reference>
<feature type="binding site" evidence="18">
    <location>
        <position position="119"/>
    </location>
    <ligand>
        <name>Mg(2+)</name>
        <dbReference type="ChEBI" id="CHEBI:18420"/>
        <label>1</label>
        <note>catalytic</note>
    </ligand>
</feature>
<dbReference type="GO" id="GO:0046854">
    <property type="term" value="P:phosphatidylinositol phosphate biosynthetic process"/>
    <property type="evidence" value="ECO:0007669"/>
    <property type="project" value="InterPro"/>
</dbReference>
<evidence type="ECO:0000256" key="16">
    <source>
        <dbReference type="ARBA" id="ARBA00044544"/>
    </source>
</evidence>
<feature type="binding site" evidence="18">
    <location>
        <position position="246"/>
    </location>
    <ligand>
        <name>Mg(2+)</name>
        <dbReference type="ChEBI" id="CHEBI:18420"/>
        <label>1</label>
        <note>catalytic</note>
    </ligand>
</feature>
<dbReference type="InterPro" id="IPR020583">
    <property type="entry name" value="Inositol_monoP_metal-BS"/>
</dbReference>
<keyword evidence="4" id="KW-0452">Lithium</keyword>
<dbReference type="SUPFAM" id="SSF56655">
    <property type="entry name" value="Carbohydrate phosphatase"/>
    <property type="match status" value="1"/>
</dbReference>
<dbReference type="EMBL" id="UFQS01000040">
    <property type="protein sequence ID" value="SSW98196.1"/>
    <property type="molecule type" value="Genomic_DNA"/>
</dbReference>
<evidence type="ECO:0000256" key="3">
    <source>
        <dbReference type="ARBA" id="ARBA00012633"/>
    </source>
</evidence>
<evidence type="ECO:0000256" key="5">
    <source>
        <dbReference type="ARBA" id="ARBA00022723"/>
    </source>
</evidence>
<keyword evidence="6" id="KW-0378">Hydrolase</keyword>